<dbReference type="GO" id="GO:0005506">
    <property type="term" value="F:iron ion binding"/>
    <property type="evidence" value="ECO:0007669"/>
    <property type="project" value="InterPro"/>
</dbReference>
<dbReference type="PRINTS" id="PR00385">
    <property type="entry name" value="P450"/>
</dbReference>
<dbReference type="InterPro" id="IPR036396">
    <property type="entry name" value="Cyt_P450_sf"/>
</dbReference>
<name>A0AAV0J3I9_9ROSI</name>
<dbReference type="PANTHER" id="PTHR47950">
    <property type="entry name" value="CYTOCHROME P450, FAMILY 76, SUBFAMILY C, POLYPEPTIDE 5-RELATED"/>
    <property type="match status" value="1"/>
</dbReference>
<evidence type="ECO:0000313" key="10">
    <source>
        <dbReference type="EMBL" id="CAI0404283.1"/>
    </source>
</evidence>
<accession>A0AAV0J3I9</accession>
<sequence>MATVVESHFPFLPAFLFPDLLLLLLLPILSFLLLSLFLILLRNRRPSVQLPPGPKPWPILGNILHVGSMPHVTFARLSQAHGPLISLRLGTQLIVVGSSPDAASEILKTHDHELSGRSVPHVSFALDPELNRDSIAWSTHCTDHWRSLRSMVRAELFTSKAVDQQSGIRERQAREMARFLDRRRGEEVRIRDVAFAYTFNGLASAYVSRDLIQLEGGGSERMSGIVREMMELYAAPNISDLYPSLGGLDLLGLRKRTEECVAKLRELWDPLISERREAKESSGRGSDRDFLDAMLDSGFADEAISYTFLFRCDVMTTVDQELLAAVSDTTSSSMEWALAELLKNPETMTAARREFDDKFSKGHVIKESDLAYLPYLCACVKETLRLHPPAPLLLPRRAATDCHVMGYTVPKAAHVFVNVWAIGRDPRYWEDALSFKPERFLVGGSERDVDYKGSHFEFLPFGSGRRICSGLPMAVRKVQLAVATLVHGFDWSLPAGMAAEELEMDERYGVTLMKLNPLVVIPTPRV</sequence>
<evidence type="ECO:0008006" key="12">
    <source>
        <dbReference type="Google" id="ProtNLM"/>
    </source>
</evidence>
<comment type="caution">
    <text evidence="10">The sequence shown here is derived from an EMBL/GenBank/DDBJ whole genome shotgun (WGS) entry which is preliminary data.</text>
</comment>
<evidence type="ECO:0000256" key="4">
    <source>
        <dbReference type="ARBA" id="ARBA00022723"/>
    </source>
</evidence>
<dbReference type="Gene3D" id="1.10.630.10">
    <property type="entry name" value="Cytochrome P450"/>
    <property type="match status" value="1"/>
</dbReference>
<keyword evidence="5" id="KW-0560">Oxidoreductase</keyword>
<keyword evidence="9" id="KW-1133">Transmembrane helix</keyword>
<evidence type="ECO:0000256" key="8">
    <source>
        <dbReference type="PIRSR" id="PIRSR602401-1"/>
    </source>
</evidence>
<keyword evidence="3 8" id="KW-0349">Heme</keyword>
<evidence type="ECO:0000313" key="11">
    <source>
        <dbReference type="Proteomes" id="UP001154282"/>
    </source>
</evidence>
<dbReference type="InterPro" id="IPR002401">
    <property type="entry name" value="Cyt_P450_E_grp-I"/>
</dbReference>
<keyword evidence="11" id="KW-1185">Reference proteome</keyword>
<dbReference type="PRINTS" id="PR00463">
    <property type="entry name" value="EP450I"/>
</dbReference>
<dbReference type="PANTHER" id="PTHR47950:SF6">
    <property type="entry name" value="CYTOCHROME P450"/>
    <property type="match status" value="1"/>
</dbReference>
<keyword evidence="9" id="KW-0812">Transmembrane</keyword>
<evidence type="ECO:0000256" key="9">
    <source>
        <dbReference type="SAM" id="Phobius"/>
    </source>
</evidence>
<dbReference type="GO" id="GO:0020037">
    <property type="term" value="F:heme binding"/>
    <property type="evidence" value="ECO:0007669"/>
    <property type="project" value="InterPro"/>
</dbReference>
<keyword evidence="7" id="KW-0503">Monooxygenase</keyword>
<evidence type="ECO:0000256" key="7">
    <source>
        <dbReference type="ARBA" id="ARBA00023033"/>
    </source>
</evidence>
<proteinExistence type="inferred from homology"/>
<feature type="transmembrane region" description="Helical" evidence="9">
    <location>
        <begin position="20"/>
        <end position="41"/>
    </location>
</feature>
<dbReference type="Pfam" id="PF00067">
    <property type="entry name" value="p450"/>
    <property type="match status" value="1"/>
</dbReference>
<keyword evidence="4 8" id="KW-0479">Metal-binding</keyword>
<keyword evidence="6 8" id="KW-0408">Iron</keyword>
<dbReference type="AlphaFoldDB" id="A0AAV0J3I9"/>
<dbReference type="GO" id="GO:0004497">
    <property type="term" value="F:monooxygenase activity"/>
    <property type="evidence" value="ECO:0007669"/>
    <property type="project" value="UniProtKB-KW"/>
</dbReference>
<organism evidence="10 11">
    <name type="scientific">Linum tenue</name>
    <dbReference type="NCBI Taxonomy" id="586396"/>
    <lineage>
        <taxon>Eukaryota</taxon>
        <taxon>Viridiplantae</taxon>
        <taxon>Streptophyta</taxon>
        <taxon>Embryophyta</taxon>
        <taxon>Tracheophyta</taxon>
        <taxon>Spermatophyta</taxon>
        <taxon>Magnoliopsida</taxon>
        <taxon>eudicotyledons</taxon>
        <taxon>Gunneridae</taxon>
        <taxon>Pentapetalae</taxon>
        <taxon>rosids</taxon>
        <taxon>fabids</taxon>
        <taxon>Malpighiales</taxon>
        <taxon>Linaceae</taxon>
        <taxon>Linum</taxon>
    </lineage>
</organism>
<protein>
    <recommendedName>
        <fullName evidence="12">Cytochrome P450</fullName>
    </recommendedName>
</protein>
<reference evidence="10" key="1">
    <citation type="submission" date="2022-08" db="EMBL/GenBank/DDBJ databases">
        <authorList>
            <person name="Gutierrez-Valencia J."/>
        </authorList>
    </citation>
    <scope>NUCLEOTIDE SEQUENCE</scope>
</reference>
<keyword evidence="9" id="KW-0472">Membrane</keyword>
<gene>
    <name evidence="10" type="ORF">LITE_LOCUS12389</name>
</gene>
<dbReference type="EMBL" id="CAMGYJ010000004">
    <property type="protein sequence ID" value="CAI0404283.1"/>
    <property type="molecule type" value="Genomic_DNA"/>
</dbReference>
<dbReference type="SUPFAM" id="SSF48264">
    <property type="entry name" value="Cytochrome P450"/>
    <property type="match status" value="1"/>
</dbReference>
<dbReference type="FunFam" id="1.10.630.10:FF:000126">
    <property type="entry name" value="Predicted protein"/>
    <property type="match status" value="1"/>
</dbReference>
<evidence type="ECO:0000256" key="2">
    <source>
        <dbReference type="ARBA" id="ARBA00010617"/>
    </source>
</evidence>
<evidence type="ECO:0000256" key="1">
    <source>
        <dbReference type="ARBA" id="ARBA00001971"/>
    </source>
</evidence>
<dbReference type="InterPro" id="IPR001128">
    <property type="entry name" value="Cyt_P450"/>
</dbReference>
<evidence type="ECO:0000256" key="5">
    <source>
        <dbReference type="ARBA" id="ARBA00023002"/>
    </source>
</evidence>
<comment type="cofactor">
    <cofactor evidence="1 8">
        <name>heme</name>
        <dbReference type="ChEBI" id="CHEBI:30413"/>
    </cofactor>
</comment>
<comment type="similarity">
    <text evidence="2">Belongs to the cytochrome P450 family.</text>
</comment>
<feature type="binding site" description="axial binding residue" evidence="8">
    <location>
        <position position="468"/>
    </location>
    <ligand>
        <name>heme</name>
        <dbReference type="ChEBI" id="CHEBI:30413"/>
    </ligand>
    <ligandPart>
        <name>Fe</name>
        <dbReference type="ChEBI" id="CHEBI:18248"/>
    </ligandPart>
</feature>
<dbReference type="Proteomes" id="UP001154282">
    <property type="component" value="Unassembled WGS sequence"/>
</dbReference>
<evidence type="ECO:0000256" key="6">
    <source>
        <dbReference type="ARBA" id="ARBA00023004"/>
    </source>
</evidence>
<evidence type="ECO:0000256" key="3">
    <source>
        <dbReference type="ARBA" id="ARBA00022617"/>
    </source>
</evidence>
<dbReference type="GO" id="GO:0016705">
    <property type="term" value="F:oxidoreductase activity, acting on paired donors, with incorporation or reduction of molecular oxygen"/>
    <property type="evidence" value="ECO:0007669"/>
    <property type="project" value="InterPro"/>
</dbReference>